<comment type="caution">
    <text evidence="3">The sequence shown here is derived from an EMBL/GenBank/DDBJ whole genome shotgun (WGS) entry which is preliminary data.</text>
</comment>
<accession>A0AAN6ZVE9</accession>
<reference evidence="3" key="2">
    <citation type="submission" date="2023-05" db="EMBL/GenBank/DDBJ databases">
        <authorList>
            <consortium name="Lawrence Berkeley National Laboratory"/>
            <person name="Steindorff A."/>
            <person name="Hensen N."/>
            <person name="Bonometti L."/>
            <person name="Westerberg I."/>
            <person name="Brannstrom I.O."/>
            <person name="Guillou S."/>
            <person name="Cros-Aarteil S."/>
            <person name="Calhoun S."/>
            <person name="Haridas S."/>
            <person name="Kuo A."/>
            <person name="Mondo S."/>
            <person name="Pangilinan J."/>
            <person name="Riley R."/>
            <person name="Labutti K."/>
            <person name="Andreopoulos B."/>
            <person name="Lipzen A."/>
            <person name="Chen C."/>
            <person name="Yanf M."/>
            <person name="Daum C."/>
            <person name="Ng V."/>
            <person name="Clum A."/>
            <person name="Ohm R."/>
            <person name="Martin F."/>
            <person name="Silar P."/>
            <person name="Natvig D."/>
            <person name="Lalanne C."/>
            <person name="Gautier V."/>
            <person name="Ament-Velasquez S.L."/>
            <person name="Kruys A."/>
            <person name="Hutchinson M.I."/>
            <person name="Powell A.J."/>
            <person name="Barry K."/>
            <person name="Miller A.N."/>
            <person name="Grigoriev I.V."/>
            <person name="Debuchy R."/>
            <person name="Gladieux P."/>
            <person name="Thoren M.H."/>
            <person name="Johannesson H."/>
        </authorList>
    </citation>
    <scope>NUCLEOTIDE SEQUENCE</scope>
    <source>
        <strain evidence="3">CBS 538.74</strain>
    </source>
</reference>
<feature type="compositionally biased region" description="Low complexity" evidence="2">
    <location>
        <begin position="394"/>
        <end position="404"/>
    </location>
</feature>
<evidence type="ECO:0000256" key="1">
    <source>
        <dbReference type="ARBA" id="ARBA00006484"/>
    </source>
</evidence>
<organism evidence="3 4">
    <name type="scientific">Chaetomidium leptoderma</name>
    <dbReference type="NCBI Taxonomy" id="669021"/>
    <lineage>
        <taxon>Eukaryota</taxon>
        <taxon>Fungi</taxon>
        <taxon>Dikarya</taxon>
        <taxon>Ascomycota</taxon>
        <taxon>Pezizomycotina</taxon>
        <taxon>Sordariomycetes</taxon>
        <taxon>Sordariomycetidae</taxon>
        <taxon>Sordariales</taxon>
        <taxon>Chaetomiaceae</taxon>
        <taxon>Chaetomidium</taxon>
    </lineage>
</organism>
<dbReference type="InterPro" id="IPR036291">
    <property type="entry name" value="NAD(P)-bd_dom_sf"/>
</dbReference>
<feature type="region of interest" description="Disordered" evidence="2">
    <location>
        <begin position="586"/>
        <end position="612"/>
    </location>
</feature>
<dbReference type="GO" id="GO:0016491">
    <property type="term" value="F:oxidoreductase activity"/>
    <property type="evidence" value="ECO:0007669"/>
    <property type="project" value="TreeGrafter"/>
</dbReference>
<feature type="compositionally biased region" description="Gly residues" evidence="2">
    <location>
        <begin position="589"/>
        <end position="604"/>
    </location>
</feature>
<evidence type="ECO:0000256" key="2">
    <source>
        <dbReference type="SAM" id="MobiDB-lite"/>
    </source>
</evidence>
<name>A0AAN6ZVE9_9PEZI</name>
<dbReference type="AlphaFoldDB" id="A0AAN6ZVE9"/>
<gene>
    <name evidence="3" type="ORF">C8A00DRAFT_37115</name>
</gene>
<feature type="region of interest" description="Disordered" evidence="2">
    <location>
        <begin position="394"/>
        <end position="415"/>
    </location>
</feature>
<proteinExistence type="inferred from homology"/>
<dbReference type="SUPFAM" id="SSF51735">
    <property type="entry name" value="NAD(P)-binding Rossmann-fold domains"/>
    <property type="match status" value="1"/>
</dbReference>
<dbReference type="Gene3D" id="3.40.50.720">
    <property type="entry name" value="NAD(P)-binding Rossmann-like Domain"/>
    <property type="match status" value="2"/>
</dbReference>
<comment type="similarity">
    <text evidence="1">Belongs to the short-chain dehydrogenases/reductases (SDR) family.</text>
</comment>
<evidence type="ECO:0000313" key="3">
    <source>
        <dbReference type="EMBL" id="KAK4150276.1"/>
    </source>
</evidence>
<dbReference type="Proteomes" id="UP001302745">
    <property type="component" value="Unassembled WGS sequence"/>
</dbReference>
<sequence length="652" mass="70119">MAIDTLRLQTHSACEAFLRTAPPSAIATQLRHDHALATSMTTTCNSSSSNIPSLLVHFVPKVPSTGAAHKPNTDVALADKIAIQLSLPDGFSEGVCYTRPPLPLSICRLRYTSILSTIRGYTTSLPFPHLNPPTVTDTDLPPPVASTGGITTHLRPTEADFVSTLKVLSYLQLPRYGALHVDTPLSTLIDTVQSLLVGRAPGDGTSAAPPPPTPRRRKDHCYICQYAIPPHLHHPFYPTLCRPCGDFNVAESNISLPDQLRPYLPTPFTAVVTGARVNLGYYTALRLLRAGAFVLATSRYPYDAQERYKTEADCGAWIARLRVVGADFRSARDAFELVGVVGGWLDKVVGDGKRGKGKLDLLVNNAAQTVTDRLEKERGMVEGENIIKRKMINTPSSATSPSSSGTVVIGDSKGGNPGGGYTPRVGGGMPVGAFPPHLLLEDGTEEQERETRSSWSQPLNEIPYQDIITAHSINAFVPLILMRELMRRLSIPPAPPTTPPTEAAHPIPNGYIITLTSRESLQELSPSQATKSGKHVHTNMSKAAVNMLVHTEASEAWKKNGVAVVAVDPGYMSADGEWVRECVERRGQRGGATDGGAASGGVRVGDGDDGERECPLDWEDGVGRTLWVVAKGVRGDGAVWGRVLKHFTAVRG</sequence>
<dbReference type="EMBL" id="MU857083">
    <property type="protein sequence ID" value="KAK4150276.1"/>
    <property type="molecule type" value="Genomic_DNA"/>
</dbReference>
<evidence type="ECO:0000313" key="4">
    <source>
        <dbReference type="Proteomes" id="UP001302745"/>
    </source>
</evidence>
<dbReference type="InterPro" id="IPR051468">
    <property type="entry name" value="Fungal_SecMetab_SDRs"/>
</dbReference>
<reference evidence="3" key="1">
    <citation type="journal article" date="2023" name="Mol. Phylogenet. Evol.">
        <title>Genome-scale phylogeny and comparative genomics of the fungal order Sordariales.</title>
        <authorList>
            <person name="Hensen N."/>
            <person name="Bonometti L."/>
            <person name="Westerberg I."/>
            <person name="Brannstrom I.O."/>
            <person name="Guillou S."/>
            <person name="Cros-Aarteil S."/>
            <person name="Calhoun S."/>
            <person name="Haridas S."/>
            <person name="Kuo A."/>
            <person name="Mondo S."/>
            <person name="Pangilinan J."/>
            <person name="Riley R."/>
            <person name="LaButti K."/>
            <person name="Andreopoulos B."/>
            <person name="Lipzen A."/>
            <person name="Chen C."/>
            <person name="Yan M."/>
            <person name="Daum C."/>
            <person name="Ng V."/>
            <person name="Clum A."/>
            <person name="Steindorff A."/>
            <person name="Ohm R.A."/>
            <person name="Martin F."/>
            <person name="Silar P."/>
            <person name="Natvig D.O."/>
            <person name="Lalanne C."/>
            <person name="Gautier V."/>
            <person name="Ament-Velasquez S.L."/>
            <person name="Kruys A."/>
            <person name="Hutchinson M.I."/>
            <person name="Powell A.J."/>
            <person name="Barry K."/>
            <person name="Miller A.N."/>
            <person name="Grigoriev I.V."/>
            <person name="Debuchy R."/>
            <person name="Gladieux P."/>
            <person name="Hiltunen Thoren M."/>
            <person name="Johannesson H."/>
        </authorList>
    </citation>
    <scope>NUCLEOTIDE SEQUENCE</scope>
    <source>
        <strain evidence="3">CBS 538.74</strain>
    </source>
</reference>
<dbReference type="PANTHER" id="PTHR43544">
    <property type="entry name" value="SHORT-CHAIN DEHYDROGENASE/REDUCTASE"/>
    <property type="match status" value="1"/>
</dbReference>
<keyword evidence="4" id="KW-1185">Reference proteome</keyword>
<dbReference type="PANTHER" id="PTHR43544:SF2">
    <property type="entry name" value="OXIDOREDUCTASE"/>
    <property type="match status" value="1"/>
</dbReference>
<protein>
    <submittedName>
        <fullName evidence="3">Uncharacterized protein</fullName>
    </submittedName>
</protein>
<dbReference type="GO" id="GO:0005737">
    <property type="term" value="C:cytoplasm"/>
    <property type="evidence" value="ECO:0007669"/>
    <property type="project" value="TreeGrafter"/>
</dbReference>